<feature type="transmembrane region" description="Helical" evidence="1">
    <location>
        <begin position="221"/>
        <end position="241"/>
    </location>
</feature>
<proteinExistence type="predicted"/>
<dbReference type="Pfam" id="PF12040">
    <property type="entry name" value="DUF3526"/>
    <property type="match status" value="1"/>
</dbReference>
<feature type="transmembrane region" description="Helical" evidence="1">
    <location>
        <begin position="17"/>
        <end position="34"/>
    </location>
</feature>
<dbReference type="EMBL" id="VFIA01000110">
    <property type="protein sequence ID" value="MBC3795294.1"/>
    <property type="molecule type" value="Genomic_DNA"/>
</dbReference>
<comment type="caution">
    <text evidence="2">The sequence shown here is derived from an EMBL/GenBank/DDBJ whole genome shotgun (WGS) entry which is preliminary data.</text>
</comment>
<feature type="transmembrane region" description="Helical" evidence="1">
    <location>
        <begin position="193"/>
        <end position="215"/>
    </location>
</feature>
<dbReference type="Proteomes" id="UP000700732">
    <property type="component" value="Unassembled WGS sequence"/>
</dbReference>
<feature type="transmembrane region" description="Helical" evidence="1">
    <location>
        <begin position="253"/>
        <end position="274"/>
    </location>
</feature>
<keyword evidence="1" id="KW-0812">Transmembrane</keyword>
<keyword evidence="1" id="KW-1133">Transmembrane helix</keyword>
<evidence type="ECO:0000256" key="1">
    <source>
        <dbReference type="SAM" id="Phobius"/>
    </source>
</evidence>
<sequence>MKHLFEHEFLLLKQSKVFLILIVGLLLVMLYSLTNGRSYYQKQIDTITELKKKEADTFSTLKQDFSADTTTKEGNKKFWKTAEASLAIFDKKINVYWTPSPLSVLSIGNRDIFPYYQEILPISLYMRLFKNEISNPVLLLSGSIDFSYVIIFLVPLLLIALTFNLVSYDQESRISALIDLFVSSRITHYGFRFLFYLILTGSLLGLMFGMALLFLPPGFSFQSWATLLLVSFLYGGFWLGISFVINMAGKSSIANVSLLLCGWLLFTVLIPSVANQYTLYTYPVQTEKFTSTIQRVQLTGGESEMREVLSIFYRKYPQYKAESDPEELLFSRAYLAKGQLNDEQGDRLFASLCKRMDLKNRVLNAVAFIDPAMYLQHVFCQKAQTDLADYLSYVRYVQHYNSAVKDFYFKRIYSTNILTISDYENSYPCYNF</sequence>
<keyword evidence="3" id="KW-1185">Reference proteome</keyword>
<name>A0ABR6WFJ8_9BACT</name>
<gene>
    <name evidence="2" type="ORF">FH603_5829</name>
</gene>
<dbReference type="InterPro" id="IPR021913">
    <property type="entry name" value="DUF3526"/>
</dbReference>
<evidence type="ECO:0000313" key="2">
    <source>
        <dbReference type="EMBL" id="MBC3795294.1"/>
    </source>
</evidence>
<accession>A0ABR6WFJ8</accession>
<organism evidence="2 3">
    <name type="scientific">Spirosoma utsteinense</name>
    <dbReference type="NCBI Taxonomy" id="2585773"/>
    <lineage>
        <taxon>Bacteria</taxon>
        <taxon>Pseudomonadati</taxon>
        <taxon>Bacteroidota</taxon>
        <taxon>Cytophagia</taxon>
        <taxon>Cytophagales</taxon>
        <taxon>Cytophagaceae</taxon>
        <taxon>Spirosoma</taxon>
    </lineage>
</organism>
<feature type="transmembrane region" description="Helical" evidence="1">
    <location>
        <begin position="146"/>
        <end position="166"/>
    </location>
</feature>
<protein>
    <submittedName>
        <fullName evidence="2">ABC-2 type transport system permease protein</fullName>
    </submittedName>
</protein>
<reference evidence="2 3" key="1">
    <citation type="submission" date="2019-06" db="EMBL/GenBank/DDBJ databases">
        <title>Spirosoma utsteinense sp. nov. isolated from Antarctic ice-free soils.</title>
        <authorList>
            <person name="Tahon G."/>
        </authorList>
    </citation>
    <scope>NUCLEOTIDE SEQUENCE [LARGE SCALE GENOMIC DNA]</scope>
    <source>
        <strain evidence="2 3">LMG 31447</strain>
    </source>
</reference>
<dbReference type="RefSeq" id="WP_186742570.1">
    <property type="nucleotide sequence ID" value="NZ_VFIA01000110.1"/>
</dbReference>
<evidence type="ECO:0000313" key="3">
    <source>
        <dbReference type="Proteomes" id="UP000700732"/>
    </source>
</evidence>
<keyword evidence="1" id="KW-0472">Membrane</keyword>